<reference evidence="2" key="1">
    <citation type="submission" date="2020-08" db="EMBL/GenBank/DDBJ databases">
        <title>Lacibacter sp. S13-6-6 genome sequencing.</title>
        <authorList>
            <person name="Jin L."/>
        </authorList>
    </citation>
    <scope>NUCLEOTIDE SEQUENCE [LARGE SCALE GENOMIC DNA]</scope>
    <source>
        <strain evidence="2">S13-6-6</strain>
    </source>
</reference>
<proteinExistence type="predicted"/>
<keyword evidence="2" id="KW-1185">Reference proteome</keyword>
<accession>A0A7G5XKQ8</accession>
<dbReference type="InterPro" id="IPR029069">
    <property type="entry name" value="HotDog_dom_sf"/>
</dbReference>
<gene>
    <name evidence="1" type="ORF">H4075_07720</name>
</gene>
<dbReference type="KEGG" id="lacs:H4075_07720"/>
<evidence type="ECO:0000313" key="1">
    <source>
        <dbReference type="EMBL" id="QNA46061.1"/>
    </source>
</evidence>
<dbReference type="Proteomes" id="UP000515344">
    <property type="component" value="Chromosome"/>
</dbReference>
<dbReference type="CDD" id="cd00586">
    <property type="entry name" value="4HBT"/>
    <property type="match status" value="1"/>
</dbReference>
<dbReference type="Gene3D" id="3.10.129.10">
    <property type="entry name" value="Hotdog Thioesterase"/>
    <property type="match status" value="1"/>
</dbReference>
<organism evidence="1 2">
    <name type="scientific">Lacibacter sediminis</name>
    <dbReference type="NCBI Taxonomy" id="2760713"/>
    <lineage>
        <taxon>Bacteria</taxon>
        <taxon>Pseudomonadati</taxon>
        <taxon>Bacteroidota</taxon>
        <taxon>Chitinophagia</taxon>
        <taxon>Chitinophagales</taxon>
        <taxon>Chitinophagaceae</taxon>
        <taxon>Lacibacter</taxon>
    </lineage>
</organism>
<dbReference type="SUPFAM" id="SSF54637">
    <property type="entry name" value="Thioesterase/thiol ester dehydrase-isomerase"/>
    <property type="match status" value="1"/>
</dbReference>
<dbReference type="RefSeq" id="WP_182805657.1">
    <property type="nucleotide sequence ID" value="NZ_CP060007.1"/>
</dbReference>
<dbReference type="AlphaFoldDB" id="A0A7G5XKQ8"/>
<name>A0A7G5XKQ8_9BACT</name>
<dbReference type="Pfam" id="PF13279">
    <property type="entry name" value="4HBT_2"/>
    <property type="match status" value="1"/>
</dbReference>
<sequence length="144" mass="16528">MNTYTKTFELRWADVDANQHVMHSKYYELGAHTRMSFFIQHGCTLDVMNELKIGPILFREECIFRREINAGDIVTVDLLLTKCKRDGSRWSAKHELKKADGTLAAVLYADLAWIDTNLRKLTSPAIAVTIVEQMPKADDFVYTD</sequence>
<dbReference type="EMBL" id="CP060007">
    <property type="protein sequence ID" value="QNA46061.1"/>
    <property type="molecule type" value="Genomic_DNA"/>
</dbReference>
<evidence type="ECO:0000313" key="2">
    <source>
        <dbReference type="Proteomes" id="UP000515344"/>
    </source>
</evidence>
<protein>
    <submittedName>
        <fullName evidence="1">Acyl-CoA thioesterase</fullName>
    </submittedName>
</protein>